<evidence type="ECO:0000256" key="5">
    <source>
        <dbReference type="SAM" id="Phobius"/>
    </source>
</evidence>
<proteinExistence type="predicted"/>
<keyword evidence="7" id="KW-1185">Reference proteome</keyword>
<feature type="transmembrane region" description="Helical" evidence="5">
    <location>
        <begin position="196"/>
        <end position="220"/>
    </location>
</feature>
<dbReference type="AlphaFoldDB" id="A0A9W9RQM9"/>
<evidence type="ECO:0000256" key="1">
    <source>
        <dbReference type="ARBA" id="ARBA00004141"/>
    </source>
</evidence>
<evidence type="ECO:0000256" key="2">
    <source>
        <dbReference type="ARBA" id="ARBA00022692"/>
    </source>
</evidence>
<dbReference type="SUPFAM" id="SSF144083">
    <property type="entry name" value="Magnesium transport protein CorA, transmembrane region"/>
    <property type="match status" value="1"/>
</dbReference>
<dbReference type="GO" id="GO:0016020">
    <property type="term" value="C:membrane"/>
    <property type="evidence" value="ECO:0007669"/>
    <property type="project" value="UniProtKB-SubCell"/>
</dbReference>
<comment type="subcellular location">
    <subcellularLocation>
        <location evidence="1">Membrane</location>
        <topology evidence="1">Multi-pass membrane protein</topology>
    </subcellularLocation>
</comment>
<dbReference type="Gene3D" id="1.20.58.340">
    <property type="entry name" value="Magnesium transport protein CorA, transmembrane region"/>
    <property type="match status" value="1"/>
</dbReference>
<dbReference type="EMBL" id="JAPZBS010000008">
    <property type="protein sequence ID" value="KAJ5364627.1"/>
    <property type="molecule type" value="Genomic_DNA"/>
</dbReference>
<feature type="transmembrane region" description="Helical" evidence="5">
    <location>
        <begin position="232"/>
        <end position="253"/>
    </location>
</feature>
<organism evidence="6 7">
    <name type="scientific">Penicillium cataractarum</name>
    <dbReference type="NCBI Taxonomy" id="2100454"/>
    <lineage>
        <taxon>Eukaryota</taxon>
        <taxon>Fungi</taxon>
        <taxon>Dikarya</taxon>
        <taxon>Ascomycota</taxon>
        <taxon>Pezizomycotina</taxon>
        <taxon>Eurotiomycetes</taxon>
        <taxon>Eurotiomycetidae</taxon>
        <taxon>Eurotiales</taxon>
        <taxon>Aspergillaceae</taxon>
        <taxon>Penicillium</taxon>
    </lineage>
</organism>
<accession>A0A9W9RQM9</accession>
<feature type="non-terminal residue" evidence="6">
    <location>
        <position position="1"/>
    </location>
</feature>
<name>A0A9W9RQM9_9EURO</name>
<comment type="caution">
    <text evidence="6">The sequence shown here is derived from an EMBL/GenBank/DDBJ whole genome shotgun (WGS) entry which is preliminary data.</text>
</comment>
<dbReference type="RefSeq" id="XP_056552253.1">
    <property type="nucleotide sequence ID" value="XM_056703253.1"/>
</dbReference>
<reference evidence="6" key="2">
    <citation type="journal article" date="2023" name="IMA Fungus">
        <title>Comparative genomic study of the Penicillium genus elucidates a diverse pangenome and 15 lateral gene transfer events.</title>
        <authorList>
            <person name="Petersen C."/>
            <person name="Sorensen T."/>
            <person name="Nielsen M.R."/>
            <person name="Sondergaard T.E."/>
            <person name="Sorensen J.L."/>
            <person name="Fitzpatrick D.A."/>
            <person name="Frisvad J.C."/>
            <person name="Nielsen K.L."/>
        </authorList>
    </citation>
    <scope>NUCLEOTIDE SEQUENCE</scope>
    <source>
        <strain evidence="6">IBT 29864</strain>
    </source>
</reference>
<reference evidence="6" key="1">
    <citation type="submission" date="2022-11" db="EMBL/GenBank/DDBJ databases">
        <authorList>
            <person name="Petersen C."/>
        </authorList>
    </citation>
    <scope>NUCLEOTIDE SEQUENCE</scope>
    <source>
        <strain evidence="6">IBT 29864</strain>
    </source>
</reference>
<keyword evidence="2 5" id="KW-0812">Transmembrane</keyword>
<evidence type="ECO:0000313" key="7">
    <source>
        <dbReference type="Proteomes" id="UP001147782"/>
    </source>
</evidence>
<dbReference type="Proteomes" id="UP001147782">
    <property type="component" value="Unassembled WGS sequence"/>
</dbReference>
<protein>
    <submittedName>
        <fullName evidence="6">Uncharacterized protein</fullName>
    </submittedName>
</protein>
<dbReference type="InterPro" id="IPR045863">
    <property type="entry name" value="CorA_TM1_TM2"/>
</dbReference>
<gene>
    <name evidence="6" type="ORF">N7496_010340</name>
</gene>
<dbReference type="OrthoDB" id="5207033at2759"/>
<sequence length="271" mass="31025">MVPVNGWQGQELILEELRNNPAKNTAILMLDPDVRISDLFVSPAIDYSSGPFWVYIYLVEKIVSLEESAIGKETMLDGPRKTPQAKFQYLHDVALHAIHVAETLNVSTQTLEHILAYHHDYLELKDAKSSGTDRIPHSWEDIHSQLSFLRSYLNSMRHRSTSLEKRLQNEIQQKYNFVAQESARLARLDSATMKRIIQVTLIFLPPTFICALFSMSFFNYGADSGWPVSNHFWIYWASAIPTTLVTVLVWQIFSTTVPSNRVKTEHDLSLS</sequence>
<evidence type="ECO:0000256" key="3">
    <source>
        <dbReference type="ARBA" id="ARBA00022989"/>
    </source>
</evidence>
<evidence type="ECO:0000256" key="4">
    <source>
        <dbReference type="ARBA" id="ARBA00023136"/>
    </source>
</evidence>
<evidence type="ECO:0000313" key="6">
    <source>
        <dbReference type="EMBL" id="KAJ5364627.1"/>
    </source>
</evidence>
<keyword evidence="4 5" id="KW-0472">Membrane</keyword>
<keyword evidence="3 5" id="KW-1133">Transmembrane helix</keyword>
<dbReference type="GeneID" id="81442432"/>